<gene>
    <name evidence="2" type="ORF">L211DRAFT_847928</name>
</gene>
<dbReference type="PANTHER" id="PTHR45691:SF6">
    <property type="entry name" value="PROTEIN DIAPHANOUS"/>
    <property type="match status" value="1"/>
</dbReference>
<feature type="compositionally biased region" description="Pro residues" evidence="1">
    <location>
        <begin position="638"/>
        <end position="650"/>
    </location>
</feature>
<feature type="compositionally biased region" description="Basic and acidic residues" evidence="1">
    <location>
        <begin position="609"/>
        <end position="618"/>
    </location>
</feature>
<feature type="compositionally biased region" description="Pro residues" evidence="1">
    <location>
        <begin position="1112"/>
        <end position="1125"/>
    </location>
</feature>
<reference evidence="2 3" key="1">
    <citation type="journal article" date="2018" name="Nat. Ecol. Evol.">
        <title>Pezizomycetes genomes reveal the molecular basis of ectomycorrhizal truffle lifestyle.</title>
        <authorList>
            <person name="Murat C."/>
            <person name="Payen T."/>
            <person name="Noel B."/>
            <person name="Kuo A."/>
            <person name="Morin E."/>
            <person name="Chen J."/>
            <person name="Kohler A."/>
            <person name="Krizsan K."/>
            <person name="Balestrini R."/>
            <person name="Da Silva C."/>
            <person name="Montanini B."/>
            <person name="Hainaut M."/>
            <person name="Levati E."/>
            <person name="Barry K.W."/>
            <person name="Belfiori B."/>
            <person name="Cichocki N."/>
            <person name="Clum A."/>
            <person name="Dockter R.B."/>
            <person name="Fauchery L."/>
            <person name="Guy J."/>
            <person name="Iotti M."/>
            <person name="Le Tacon F."/>
            <person name="Lindquist E.A."/>
            <person name="Lipzen A."/>
            <person name="Malagnac F."/>
            <person name="Mello A."/>
            <person name="Molinier V."/>
            <person name="Miyauchi S."/>
            <person name="Poulain J."/>
            <person name="Riccioni C."/>
            <person name="Rubini A."/>
            <person name="Sitrit Y."/>
            <person name="Splivallo R."/>
            <person name="Traeger S."/>
            <person name="Wang M."/>
            <person name="Zifcakova L."/>
            <person name="Wipf D."/>
            <person name="Zambonelli A."/>
            <person name="Paolocci F."/>
            <person name="Nowrousian M."/>
            <person name="Ottonello S."/>
            <person name="Baldrian P."/>
            <person name="Spatafora J.W."/>
            <person name="Henrissat B."/>
            <person name="Nagy L.G."/>
            <person name="Aury J.M."/>
            <person name="Wincker P."/>
            <person name="Grigoriev I.V."/>
            <person name="Bonfante P."/>
            <person name="Martin F.M."/>
        </authorList>
    </citation>
    <scope>NUCLEOTIDE SEQUENCE [LARGE SCALE GENOMIC DNA]</scope>
    <source>
        <strain evidence="2 3">ATCC MYA-4762</strain>
    </source>
</reference>
<feature type="region of interest" description="Disordered" evidence="1">
    <location>
        <begin position="214"/>
        <end position="260"/>
    </location>
</feature>
<feature type="compositionally biased region" description="Low complexity" evidence="1">
    <location>
        <begin position="651"/>
        <end position="661"/>
    </location>
</feature>
<dbReference type="Proteomes" id="UP000267821">
    <property type="component" value="Unassembled WGS sequence"/>
</dbReference>
<feature type="region of interest" description="Disordered" evidence="1">
    <location>
        <begin position="1062"/>
        <end position="1129"/>
    </location>
</feature>
<name>A0A3N4LRU5_9PEZI</name>
<protein>
    <submittedName>
        <fullName evidence="2">Uncharacterized protein</fullName>
    </submittedName>
</protein>
<feature type="region of interest" description="Disordered" evidence="1">
    <location>
        <begin position="609"/>
        <end position="628"/>
    </location>
</feature>
<feature type="compositionally biased region" description="Polar residues" evidence="1">
    <location>
        <begin position="971"/>
        <end position="990"/>
    </location>
</feature>
<accession>A0A3N4LRU5</accession>
<dbReference type="GO" id="GO:0030041">
    <property type="term" value="P:actin filament polymerization"/>
    <property type="evidence" value="ECO:0007669"/>
    <property type="project" value="TreeGrafter"/>
</dbReference>
<evidence type="ECO:0000256" key="1">
    <source>
        <dbReference type="SAM" id="MobiDB-lite"/>
    </source>
</evidence>
<feature type="region of interest" description="Disordered" evidence="1">
    <location>
        <begin position="971"/>
        <end position="1034"/>
    </location>
</feature>
<dbReference type="STRING" id="1051890.A0A3N4LRU5"/>
<dbReference type="InterPro" id="IPR051412">
    <property type="entry name" value="Formin_Homology_Diaphanous_sf"/>
</dbReference>
<feature type="compositionally biased region" description="Polar residues" evidence="1">
    <location>
        <begin position="1467"/>
        <end position="1487"/>
    </location>
</feature>
<feature type="region of interest" description="Disordered" evidence="1">
    <location>
        <begin position="1213"/>
        <end position="1373"/>
    </location>
</feature>
<feature type="compositionally biased region" description="Basic and acidic residues" evidence="1">
    <location>
        <begin position="1285"/>
        <end position="1349"/>
    </location>
</feature>
<evidence type="ECO:0000313" key="2">
    <source>
        <dbReference type="EMBL" id="RPB25576.1"/>
    </source>
</evidence>
<dbReference type="EMBL" id="ML121537">
    <property type="protein sequence ID" value="RPB25576.1"/>
    <property type="molecule type" value="Genomic_DNA"/>
</dbReference>
<dbReference type="GO" id="GO:0005884">
    <property type="term" value="C:actin filament"/>
    <property type="evidence" value="ECO:0007669"/>
    <property type="project" value="TreeGrafter"/>
</dbReference>
<feature type="compositionally biased region" description="Basic and acidic residues" evidence="1">
    <location>
        <begin position="515"/>
        <end position="530"/>
    </location>
</feature>
<feature type="region of interest" description="Disordered" evidence="1">
    <location>
        <begin position="408"/>
        <end position="576"/>
    </location>
</feature>
<feature type="compositionally biased region" description="Basic and acidic residues" evidence="1">
    <location>
        <begin position="423"/>
        <end position="436"/>
    </location>
</feature>
<feature type="compositionally biased region" description="Acidic residues" evidence="1">
    <location>
        <begin position="531"/>
        <end position="543"/>
    </location>
</feature>
<feature type="compositionally biased region" description="Polar residues" evidence="1">
    <location>
        <begin position="547"/>
        <end position="576"/>
    </location>
</feature>
<evidence type="ECO:0000313" key="3">
    <source>
        <dbReference type="Proteomes" id="UP000267821"/>
    </source>
</evidence>
<dbReference type="OrthoDB" id="193499at2759"/>
<sequence>MLPTFQVLGLRCCATNLSGVSDGSYTDFVVSNEGRSSIVESCIVPECEHENADVKLEEKEDYDRIIKEHPEAILVYIDEDDGDTIEVGSSAELYTRVEELHPQNPIVFDLQNPKKGLPVWKGVLQRMHRRQRQRSSDTSISSVIEAPVPVSLKGGPLVELTPEDAAPTVLEDLQEGRPFLAMFENELSRLMGGASDLEAIGDAAAEGSKYTMHGALPSTSPVTSPEVAVSSLPERAPTPPIELPAETPDALSTTEESQHSHSLDQFITGFPTRNPHLFSALRSSILTLAQTSASAARTAASLSRDLPVVEVQIGIETIRSLLDTAAREATAAAVQAAEATRSIDISELQNFVGTVKNTVKEVGEAYQHVGQVVGGEVKRAVRDVVEGTSQTREEAAEERRELERAIREFLGDVAEPNGRKSSSGKDKGKGKEEPSKRAAPPRPFVEEVLDEEAPGFARKEGTSFTKVENAVVPPPVPPKVEPEPVDIPHFQSPSPAHTSTPPPVPKKTPIDVSDDERKNITIHAPEHDDAGDSDSSDDDEDDLAAPTNFSPRVSHSSRMHNFTGHPNSIPSSPFGQSHYQPYNPYITPCESAMNERADVLRGLQRARDSQNRFPRDEGFPMNGSNPDPLRHRMAFPTFPPGLQPPPPPHSSGPSMPHMSPHMPLPGMPSFPGVRTSPPRMTAMPRQPPSPASWSYFPPPRFGSDSHYCPLFEHGYGGLPSFMTSPPPHPPPPPAPFAPQPPYNDLFLNYPAPPPPPASWMGDMGMYSRYMPAGQQPPSPAQQAYNAAIKRVLAGIPMPTLQDQLQNPQLSRTLWEEIERVASEVPVPPGAVAWAGMPFEEMFRIRLEASEEAVLRGRRVGEEGVDHRDVSLEVEDDEERNICMSMENPFATPPRMDSPAHMVHHSRPGSMHGAHMPTFPSRPASRARFFPNFRPNPVPITPASPAPLHSPFIRRDPPFVTRGHLRTQSLESNRSLGTGNSMYGQHMSSPTPVAGEARRSTPAIPVGSYSQPSSPAVPVDHRHMPSAPAVPGNDIDAFEMSSPLLPHLPPHRPVMNPLLHNLHRGTPPVPEVPEDDNINDEGSRQPQSPFMSHSHHNYPPPFPPHGGAFARNTPPPPQSSQPPVPPVHRDTWAASISPLLRGLPRANTFPATFPTQHSQQAPKPPMPGSFPSHFGNYRQTADEMSMGSRNPFFQGEGMGLGGMQGIRHTHVPPAAFWPADVDDDEDDEEDDPSHRRRAMGRQYSILTDDDDGFSFRSEEDRRGRSPTARGPRAQPGNYTPPGPPRFKIEQHLRELAGEKAVGEEKEEAKGKEQEKQQQDNDKETVQDEGEVRQREFEEQTEQLQRREQHEPSAPSTPTQQMYRLPGGFESQFDFIDQLERGAESFLLPQALPPQPLPHAEISVFAEAAVAAELEVEREETDKPDSSPPRRHPRNSPLPAPPAPFSYPALPSPPRSPVLVLRPLRINRESNAVSSPTERSAEKTQVTSEPSQPQPKPISPPALSHNFAGPSCGESSNAALSLLPPPLSRRSSLDARIDECMAQLIDMGYADDADGDLALDKLRVYARHADGNVTTAVELLAEDAVTWEEREREEAKSAGSGQGEGWRYAGWY</sequence>
<feature type="region of interest" description="Disordered" evidence="1">
    <location>
        <begin position="638"/>
        <end position="691"/>
    </location>
</feature>
<feature type="region of interest" description="Disordered" evidence="1">
    <location>
        <begin position="1589"/>
        <end position="1610"/>
    </location>
</feature>
<dbReference type="InParanoid" id="A0A3N4LRU5"/>
<dbReference type="PANTHER" id="PTHR45691">
    <property type="entry name" value="PROTEIN DIAPHANOUS"/>
    <property type="match status" value="1"/>
</dbReference>
<feature type="region of interest" description="Disordered" evidence="1">
    <location>
        <begin position="891"/>
        <end position="913"/>
    </location>
</feature>
<feature type="region of interest" description="Disordered" evidence="1">
    <location>
        <begin position="1411"/>
        <end position="1526"/>
    </location>
</feature>
<organism evidence="2 3">
    <name type="scientific">Terfezia boudieri ATCC MYA-4762</name>
    <dbReference type="NCBI Taxonomy" id="1051890"/>
    <lineage>
        <taxon>Eukaryota</taxon>
        <taxon>Fungi</taxon>
        <taxon>Dikarya</taxon>
        <taxon>Ascomycota</taxon>
        <taxon>Pezizomycotina</taxon>
        <taxon>Pezizomycetes</taxon>
        <taxon>Pezizales</taxon>
        <taxon>Pezizaceae</taxon>
        <taxon>Terfezia</taxon>
    </lineage>
</organism>
<feature type="compositionally biased region" description="Acidic residues" evidence="1">
    <location>
        <begin position="1219"/>
        <end position="1230"/>
    </location>
</feature>
<feature type="compositionally biased region" description="Pro residues" evidence="1">
    <location>
        <begin position="1434"/>
        <end position="1454"/>
    </location>
</feature>
<keyword evidence="3" id="KW-1185">Reference proteome</keyword>
<proteinExistence type="predicted"/>